<dbReference type="Proteomes" id="UP001363622">
    <property type="component" value="Unassembled WGS sequence"/>
</dbReference>
<evidence type="ECO:0000313" key="2">
    <source>
        <dbReference type="Proteomes" id="UP001363622"/>
    </source>
</evidence>
<name>A0ABR1L202_9PEZI</name>
<organism evidence="1 2">
    <name type="scientific">Phyllosticta citriasiana</name>
    <dbReference type="NCBI Taxonomy" id="595635"/>
    <lineage>
        <taxon>Eukaryota</taxon>
        <taxon>Fungi</taxon>
        <taxon>Dikarya</taxon>
        <taxon>Ascomycota</taxon>
        <taxon>Pezizomycotina</taxon>
        <taxon>Dothideomycetes</taxon>
        <taxon>Dothideomycetes incertae sedis</taxon>
        <taxon>Botryosphaeriales</taxon>
        <taxon>Phyllostictaceae</taxon>
        <taxon>Phyllosticta</taxon>
    </lineage>
</organism>
<proteinExistence type="predicted"/>
<sequence>MRLRVVGGLIGTRTIPTQEPSCARLGAGACQQLVQATNNAQIWTACARKGMAHGHVPQEISSWWTVKEIQPQWRREAFLESPVEPKGLRCAMLMETPWGPQTPGGSRNSRNYVMSKVGMPLLTDGMAPRVACTPCLSTSAWRSVSSWLVRYKLRQVAAVVLRMQEGVQPDLDESHLARQHCNIRGLSVRGMRAPSWEYAD</sequence>
<comment type="caution">
    <text evidence="1">The sequence shown here is derived from an EMBL/GenBank/DDBJ whole genome shotgun (WGS) entry which is preliminary data.</text>
</comment>
<dbReference type="EMBL" id="JBBPHU010000001">
    <property type="protein sequence ID" value="KAK7524566.1"/>
    <property type="molecule type" value="Genomic_DNA"/>
</dbReference>
<accession>A0ABR1L202</accession>
<keyword evidence="2" id="KW-1185">Reference proteome</keyword>
<evidence type="ECO:0000313" key="1">
    <source>
        <dbReference type="EMBL" id="KAK7524566.1"/>
    </source>
</evidence>
<gene>
    <name evidence="1" type="ORF">IWZ03DRAFT_27297</name>
</gene>
<protein>
    <submittedName>
        <fullName evidence="1">Uncharacterized protein</fullName>
    </submittedName>
</protein>
<reference evidence="1 2" key="1">
    <citation type="submission" date="2024-04" db="EMBL/GenBank/DDBJ databases">
        <title>Phyllosticta paracitricarpa is synonymous to the EU quarantine fungus P. citricarpa based on phylogenomic analyses.</title>
        <authorList>
            <consortium name="Lawrence Berkeley National Laboratory"/>
            <person name="Van Ingen-Buijs V.A."/>
            <person name="Van Westerhoven A.C."/>
            <person name="Haridas S."/>
            <person name="Skiadas P."/>
            <person name="Martin F."/>
            <person name="Groenewald J.Z."/>
            <person name="Crous P.W."/>
            <person name="Seidl M.F."/>
        </authorList>
    </citation>
    <scope>NUCLEOTIDE SEQUENCE [LARGE SCALE GENOMIC DNA]</scope>
    <source>
        <strain evidence="1 2">CBS 123371</strain>
    </source>
</reference>